<dbReference type="Proteomes" id="UP001159405">
    <property type="component" value="Unassembled WGS sequence"/>
</dbReference>
<evidence type="ECO:0000256" key="1">
    <source>
        <dbReference type="ARBA" id="ARBA00022737"/>
    </source>
</evidence>
<dbReference type="SMART" id="SM00248">
    <property type="entry name" value="ANK"/>
    <property type="match status" value="11"/>
</dbReference>
<feature type="repeat" description="ANK" evidence="3">
    <location>
        <begin position="319"/>
        <end position="345"/>
    </location>
</feature>
<accession>A0ABN8RGD7</accession>
<name>A0ABN8RGD7_9CNID</name>
<evidence type="ECO:0000313" key="5">
    <source>
        <dbReference type="EMBL" id="CAH3178475.1"/>
    </source>
</evidence>
<feature type="region of interest" description="Disordered" evidence="4">
    <location>
        <begin position="1"/>
        <end position="21"/>
    </location>
</feature>
<evidence type="ECO:0000256" key="2">
    <source>
        <dbReference type="ARBA" id="ARBA00023043"/>
    </source>
</evidence>
<feature type="repeat" description="ANK" evidence="3">
    <location>
        <begin position="218"/>
        <end position="250"/>
    </location>
</feature>
<dbReference type="Pfam" id="PF00023">
    <property type="entry name" value="Ank"/>
    <property type="match status" value="1"/>
</dbReference>
<dbReference type="PROSITE" id="PS50297">
    <property type="entry name" value="ANK_REP_REGION"/>
    <property type="match status" value="8"/>
</dbReference>
<dbReference type="Pfam" id="PF13637">
    <property type="entry name" value="Ank_4"/>
    <property type="match status" value="2"/>
</dbReference>
<keyword evidence="1" id="KW-0677">Repeat</keyword>
<feature type="repeat" description="ANK" evidence="3">
    <location>
        <begin position="147"/>
        <end position="179"/>
    </location>
</feature>
<dbReference type="PROSITE" id="PS50088">
    <property type="entry name" value="ANK_REPEAT"/>
    <property type="match status" value="8"/>
</dbReference>
<evidence type="ECO:0000256" key="3">
    <source>
        <dbReference type="PROSITE-ProRule" id="PRU00023"/>
    </source>
</evidence>
<organism evidence="5 6">
    <name type="scientific">Porites lobata</name>
    <dbReference type="NCBI Taxonomy" id="104759"/>
    <lineage>
        <taxon>Eukaryota</taxon>
        <taxon>Metazoa</taxon>
        <taxon>Cnidaria</taxon>
        <taxon>Anthozoa</taxon>
        <taxon>Hexacorallia</taxon>
        <taxon>Scleractinia</taxon>
        <taxon>Fungiina</taxon>
        <taxon>Poritidae</taxon>
        <taxon>Porites</taxon>
    </lineage>
</organism>
<dbReference type="InterPro" id="IPR036770">
    <property type="entry name" value="Ankyrin_rpt-contain_sf"/>
</dbReference>
<protein>
    <submittedName>
        <fullName evidence="5">Uncharacterized protein</fullName>
    </submittedName>
</protein>
<dbReference type="Pfam" id="PF12796">
    <property type="entry name" value="Ank_2"/>
    <property type="match status" value="2"/>
</dbReference>
<proteinExistence type="predicted"/>
<feature type="compositionally biased region" description="Low complexity" evidence="4">
    <location>
        <begin position="1"/>
        <end position="12"/>
    </location>
</feature>
<feature type="repeat" description="ANK" evidence="3">
    <location>
        <begin position="251"/>
        <end position="285"/>
    </location>
</feature>
<feature type="repeat" description="ANK" evidence="3">
    <location>
        <begin position="114"/>
        <end position="146"/>
    </location>
</feature>
<keyword evidence="2 3" id="KW-0040">ANK repeat</keyword>
<dbReference type="EMBL" id="CALNXK010000240">
    <property type="protein sequence ID" value="CAH3178475.1"/>
    <property type="molecule type" value="Genomic_DNA"/>
</dbReference>
<keyword evidence="6" id="KW-1185">Reference proteome</keyword>
<sequence length="782" mass="86332">MAHNSLRSSTSSFRRKRTNTDDSRKEVFGAAKSGDSLLLNEVLKKLDNTERISVLGADFQYIGDGCSLQVSEKSADWVTPLIVAVRNGSLDCVKVLLKYGADIEERGDFMRHYKSCTPLLVAATCGNVEMLRFLVENGANVNGTDDFGVTPLMAAVANQLLDAVTFLIDQGADVNLQDSSGLTALHYASEFCIDPSSCLIVKQLINRGANINAVAKYDMSTPLIIACSNKNVSVVNFLLQNGANVALRDDNGRTALHFVVDGLNDSSEILRSLLNNGADVNAKSVCNETPLMVASRSSDVETVALLIERGAHVDLQDIKNNTALHNAARSNTEEIVGTLLNAGASKCNLCNSQGMTPLLLACSRGCVAMVENLMKQLEITKEQGINALELLGASVLIEECILENADLHDLKGFKYIKDGMMERFAGTSDPLFKQEMEPVEAYQNRRECQTLEELDEIEGDRDAVIMESLIIQERIIGRNYEDLIAVIRNVAHYYKEHDLSSCIKLSRHAMKTAWKCNLSAVLDLSIITSALFNRFENGDLSKEEDFLDVLDETILDHDYEIQRKMTNKQDSWYDMLHLFNSLQELVFMISKFECADEGRLSSSALLLKTISNLNLRDGDSNTILHQFAIHHGRCSSYSYSGAVKLLLNAGFNVNAVNGNGDTALHIVATLKPSDDEIHLLTDMLQVLFDGGAHHDFVNNDGKTPMDMAGTDEARMILSERRKLELKCISARAVKRPASLSSDNFLPIAIILPTERAHSFGMIWIRISDPRSLRTACKESSVW</sequence>
<dbReference type="SUPFAM" id="SSF48403">
    <property type="entry name" value="Ankyrin repeat"/>
    <property type="match status" value="2"/>
</dbReference>
<dbReference type="InterPro" id="IPR002110">
    <property type="entry name" value="Ankyrin_rpt"/>
</dbReference>
<dbReference type="PANTHER" id="PTHR24198">
    <property type="entry name" value="ANKYRIN REPEAT AND PROTEIN KINASE DOMAIN-CONTAINING PROTEIN"/>
    <property type="match status" value="1"/>
</dbReference>
<dbReference type="PANTHER" id="PTHR24198:SF165">
    <property type="entry name" value="ANKYRIN REPEAT-CONTAINING PROTEIN-RELATED"/>
    <property type="match status" value="1"/>
</dbReference>
<evidence type="ECO:0000256" key="4">
    <source>
        <dbReference type="SAM" id="MobiDB-lite"/>
    </source>
</evidence>
<feature type="repeat" description="ANK" evidence="3">
    <location>
        <begin position="286"/>
        <end position="318"/>
    </location>
</feature>
<dbReference type="Gene3D" id="1.25.40.20">
    <property type="entry name" value="Ankyrin repeat-containing domain"/>
    <property type="match status" value="4"/>
</dbReference>
<feature type="repeat" description="ANK" evidence="3">
    <location>
        <begin position="180"/>
        <end position="216"/>
    </location>
</feature>
<reference evidence="5 6" key="1">
    <citation type="submission" date="2022-05" db="EMBL/GenBank/DDBJ databases">
        <authorList>
            <consortium name="Genoscope - CEA"/>
            <person name="William W."/>
        </authorList>
    </citation>
    <scope>NUCLEOTIDE SEQUENCE [LARGE SCALE GENOMIC DNA]</scope>
</reference>
<comment type="caution">
    <text evidence="5">The sequence shown here is derived from an EMBL/GenBank/DDBJ whole genome shotgun (WGS) entry which is preliminary data.</text>
</comment>
<feature type="repeat" description="ANK" evidence="3">
    <location>
        <begin position="76"/>
        <end position="108"/>
    </location>
</feature>
<evidence type="ECO:0000313" key="6">
    <source>
        <dbReference type="Proteomes" id="UP001159405"/>
    </source>
</evidence>
<gene>
    <name evidence="5" type="ORF">PLOB_00020350</name>
</gene>